<protein>
    <submittedName>
        <fullName evidence="8">General substrate transporter</fullName>
    </submittedName>
</protein>
<dbReference type="Pfam" id="PF00083">
    <property type="entry name" value="Sugar_tr"/>
    <property type="match status" value="1"/>
</dbReference>
<dbReference type="InterPro" id="IPR050360">
    <property type="entry name" value="MFS_Sugar_Transporters"/>
</dbReference>
<evidence type="ECO:0000313" key="9">
    <source>
        <dbReference type="Proteomes" id="UP001221142"/>
    </source>
</evidence>
<evidence type="ECO:0000256" key="3">
    <source>
        <dbReference type="ARBA" id="ARBA00022692"/>
    </source>
</evidence>
<dbReference type="Gene3D" id="1.20.1250.20">
    <property type="entry name" value="MFS general substrate transporter like domains"/>
    <property type="match status" value="1"/>
</dbReference>
<evidence type="ECO:0000256" key="2">
    <source>
        <dbReference type="ARBA" id="ARBA00010992"/>
    </source>
</evidence>
<dbReference type="InterPro" id="IPR036259">
    <property type="entry name" value="MFS_trans_sf"/>
</dbReference>
<feature type="transmembrane region" description="Helical" evidence="6">
    <location>
        <begin position="12"/>
        <end position="31"/>
    </location>
</feature>
<dbReference type="EMBL" id="JARKIF010000005">
    <property type="protein sequence ID" value="KAJ7639108.1"/>
    <property type="molecule type" value="Genomic_DNA"/>
</dbReference>
<evidence type="ECO:0000256" key="5">
    <source>
        <dbReference type="ARBA" id="ARBA00023136"/>
    </source>
</evidence>
<dbReference type="GO" id="GO:0005351">
    <property type="term" value="F:carbohydrate:proton symporter activity"/>
    <property type="evidence" value="ECO:0007669"/>
    <property type="project" value="TreeGrafter"/>
</dbReference>
<feature type="transmembrane region" description="Helical" evidence="6">
    <location>
        <begin position="189"/>
        <end position="208"/>
    </location>
</feature>
<feature type="transmembrane region" description="Helical" evidence="6">
    <location>
        <begin position="126"/>
        <end position="149"/>
    </location>
</feature>
<feature type="transmembrane region" description="Helical" evidence="6">
    <location>
        <begin position="214"/>
        <end position="232"/>
    </location>
</feature>
<dbReference type="PROSITE" id="PS50850">
    <property type="entry name" value="MFS"/>
    <property type="match status" value="1"/>
</dbReference>
<proteinExistence type="inferred from homology"/>
<gene>
    <name evidence="8" type="ORF">FB45DRAFT_420764</name>
</gene>
<keyword evidence="5 6" id="KW-0472">Membrane</keyword>
<reference evidence="8" key="1">
    <citation type="submission" date="2023-03" db="EMBL/GenBank/DDBJ databases">
        <title>Massive genome expansion in bonnet fungi (Mycena s.s.) driven by repeated elements and novel gene families across ecological guilds.</title>
        <authorList>
            <consortium name="Lawrence Berkeley National Laboratory"/>
            <person name="Harder C.B."/>
            <person name="Miyauchi S."/>
            <person name="Viragh M."/>
            <person name="Kuo A."/>
            <person name="Thoen E."/>
            <person name="Andreopoulos B."/>
            <person name="Lu D."/>
            <person name="Skrede I."/>
            <person name="Drula E."/>
            <person name="Henrissat B."/>
            <person name="Morin E."/>
            <person name="Kohler A."/>
            <person name="Barry K."/>
            <person name="LaButti K."/>
            <person name="Morin E."/>
            <person name="Salamov A."/>
            <person name="Lipzen A."/>
            <person name="Mereny Z."/>
            <person name="Hegedus B."/>
            <person name="Baldrian P."/>
            <person name="Stursova M."/>
            <person name="Weitz H."/>
            <person name="Taylor A."/>
            <person name="Grigoriev I.V."/>
            <person name="Nagy L.G."/>
            <person name="Martin F."/>
            <person name="Kauserud H."/>
        </authorList>
    </citation>
    <scope>NUCLEOTIDE SEQUENCE</scope>
    <source>
        <strain evidence="8">9284</strain>
    </source>
</reference>
<feature type="transmembrane region" description="Helical" evidence="6">
    <location>
        <begin position="161"/>
        <end position="182"/>
    </location>
</feature>
<comment type="subcellular location">
    <subcellularLocation>
        <location evidence="1">Membrane</location>
        <topology evidence="1">Multi-pass membrane protein</topology>
    </subcellularLocation>
</comment>
<feature type="transmembrane region" description="Helical" evidence="6">
    <location>
        <begin position="253"/>
        <end position="274"/>
    </location>
</feature>
<dbReference type="Proteomes" id="UP001221142">
    <property type="component" value="Unassembled WGS sequence"/>
</dbReference>
<dbReference type="PANTHER" id="PTHR48022:SF79">
    <property type="entry name" value="LACTOSE PERMEASE, PUTATIVE (AFU_ORTHOLOGUE AFUA_6G01860)-RELATED"/>
    <property type="match status" value="1"/>
</dbReference>
<evidence type="ECO:0000256" key="6">
    <source>
        <dbReference type="SAM" id="Phobius"/>
    </source>
</evidence>
<name>A0AAD7FU41_9AGAR</name>
<evidence type="ECO:0000259" key="7">
    <source>
        <dbReference type="PROSITE" id="PS50850"/>
    </source>
</evidence>
<organism evidence="8 9">
    <name type="scientific">Roridomyces roridus</name>
    <dbReference type="NCBI Taxonomy" id="1738132"/>
    <lineage>
        <taxon>Eukaryota</taxon>
        <taxon>Fungi</taxon>
        <taxon>Dikarya</taxon>
        <taxon>Basidiomycota</taxon>
        <taxon>Agaricomycotina</taxon>
        <taxon>Agaricomycetes</taxon>
        <taxon>Agaricomycetidae</taxon>
        <taxon>Agaricales</taxon>
        <taxon>Marasmiineae</taxon>
        <taxon>Mycenaceae</taxon>
        <taxon>Roridomyces</taxon>
    </lineage>
</organism>
<feature type="transmembrane region" description="Helical" evidence="6">
    <location>
        <begin position="280"/>
        <end position="302"/>
    </location>
</feature>
<dbReference type="InterPro" id="IPR005828">
    <property type="entry name" value="MFS_sugar_transport-like"/>
</dbReference>
<sequence>MYPHHHRDRYKSASLFGSIVCTAIVLGTNRIPSSASWRLPFAIQFVPTTVFLVGVMFIPESPRWLMSVGRKEEARAILAKYHGNGDVNSPLVVLEFREMEAFIRDASHTRWADLFNSRSARYRTSIMGFMGLCVMFSGTTIFTYSTVAFDLAGAKTQTLRLAFTLIAAALAFIGNVVGAAIVDKVGRRPLWLWGTLGCSVTLALTAVFTSTAKSPAAIAFLLAASFVVNMTYGPLENLYPAECLSFENRSKGLALLSIIESTTAFIGYFSGAIAFQNIKWGYFLVLGAWDVCAAVVIWLFAVETKGRTLEEMTEIFEASGQVSLSS</sequence>
<dbReference type="PANTHER" id="PTHR48022">
    <property type="entry name" value="PLASTIDIC GLUCOSE TRANSPORTER 4"/>
    <property type="match status" value="1"/>
</dbReference>
<feature type="domain" description="Major facilitator superfamily (MFS) profile" evidence="7">
    <location>
        <begin position="1"/>
        <end position="305"/>
    </location>
</feature>
<comment type="similarity">
    <text evidence="2">Belongs to the major facilitator superfamily. Sugar transporter (TC 2.A.1.1) family.</text>
</comment>
<keyword evidence="9" id="KW-1185">Reference proteome</keyword>
<dbReference type="AlphaFoldDB" id="A0AAD7FU41"/>
<comment type="caution">
    <text evidence="8">The sequence shown here is derived from an EMBL/GenBank/DDBJ whole genome shotgun (WGS) entry which is preliminary data.</text>
</comment>
<evidence type="ECO:0000256" key="1">
    <source>
        <dbReference type="ARBA" id="ARBA00004141"/>
    </source>
</evidence>
<dbReference type="InterPro" id="IPR005829">
    <property type="entry name" value="Sugar_transporter_CS"/>
</dbReference>
<feature type="transmembrane region" description="Helical" evidence="6">
    <location>
        <begin position="37"/>
        <end position="58"/>
    </location>
</feature>
<evidence type="ECO:0000313" key="8">
    <source>
        <dbReference type="EMBL" id="KAJ7639108.1"/>
    </source>
</evidence>
<accession>A0AAD7FU41</accession>
<evidence type="ECO:0000256" key="4">
    <source>
        <dbReference type="ARBA" id="ARBA00022989"/>
    </source>
</evidence>
<dbReference type="InterPro" id="IPR020846">
    <property type="entry name" value="MFS_dom"/>
</dbReference>
<dbReference type="GO" id="GO:0016020">
    <property type="term" value="C:membrane"/>
    <property type="evidence" value="ECO:0007669"/>
    <property type="project" value="UniProtKB-SubCell"/>
</dbReference>
<dbReference type="SUPFAM" id="SSF103473">
    <property type="entry name" value="MFS general substrate transporter"/>
    <property type="match status" value="1"/>
</dbReference>
<keyword evidence="4 6" id="KW-1133">Transmembrane helix</keyword>
<dbReference type="PROSITE" id="PS00216">
    <property type="entry name" value="SUGAR_TRANSPORT_1"/>
    <property type="match status" value="1"/>
</dbReference>
<keyword evidence="3 6" id="KW-0812">Transmembrane</keyword>